<keyword evidence="2" id="KW-1185">Reference proteome</keyword>
<dbReference type="EMBL" id="VSRR010017376">
    <property type="protein sequence ID" value="MPC60301.1"/>
    <property type="molecule type" value="Genomic_DNA"/>
</dbReference>
<gene>
    <name evidence="1" type="ORF">E2C01_054342</name>
</gene>
<evidence type="ECO:0000313" key="1">
    <source>
        <dbReference type="EMBL" id="MPC60301.1"/>
    </source>
</evidence>
<organism evidence="1 2">
    <name type="scientific">Portunus trituberculatus</name>
    <name type="common">Swimming crab</name>
    <name type="synonym">Neptunus trituberculatus</name>
    <dbReference type="NCBI Taxonomy" id="210409"/>
    <lineage>
        <taxon>Eukaryota</taxon>
        <taxon>Metazoa</taxon>
        <taxon>Ecdysozoa</taxon>
        <taxon>Arthropoda</taxon>
        <taxon>Crustacea</taxon>
        <taxon>Multicrustacea</taxon>
        <taxon>Malacostraca</taxon>
        <taxon>Eumalacostraca</taxon>
        <taxon>Eucarida</taxon>
        <taxon>Decapoda</taxon>
        <taxon>Pleocyemata</taxon>
        <taxon>Brachyura</taxon>
        <taxon>Eubrachyura</taxon>
        <taxon>Portunoidea</taxon>
        <taxon>Portunidae</taxon>
        <taxon>Portuninae</taxon>
        <taxon>Portunus</taxon>
    </lineage>
</organism>
<proteinExistence type="predicted"/>
<evidence type="ECO:0000313" key="2">
    <source>
        <dbReference type="Proteomes" id="UP000324222"/>
    </source>
</evidence>
<accession>A0A5B7GJK7</accession>
<dbReference type="AlphaFoldDB" id="A0A5B7GJK7"/>
<sequence length="115" mass="13208">MEVNRSHSHPRQTILHYQPFLTSQRPATRSRLSLARLNSNLARENCREKQHEYGEVMKNLCSKKNKSLPVARCFGLHPDNPRLRHLTSPRLASCRESCCPRAIGPLHNASLRCIL</sequence>
<reference evidence="1 2" key="1">
    <citation type="submission" date="2019-05" db="EMBL/GenBank/DDBJ databases">
        <title>Another draft genome of Portunus trituberculatus and its Hox gene families provides insights of decapod evolution.</title>
        <authorList>
            <person name="Jeong J.-H."/>
            <person name="Song I."/>
            <person name="Kim S."/>
            <person name="Choi T."/>
            <person name="Kim D."/>
            <person name="Ryu S."/>
            <person name="Kim W."/>
        </authorList>
    </citation>
    <scope>NUCLEOTIDE SEQUENCE [LARGE SCALE GENOMIC DNA]</scope>
    <source>
        <tissue evidence="1">Muscle</tissue>
    </source>
</reference>
<comment type="caution">
    <text evidence="1">The sequence shown here is derived from an EMBL/GenBank/DDBJ whole genome shotgun (WGS) entry which is preliminary data.</text>
</comment>
<dbReference type="Proteomes" id="UP000324222">
    <property type="component" value="Unassembled WGS sequence"/>
</dbReference>
<name>A0A5B7GJK7_PORTR</name>
<protein>
    <submittedName>
        <fullName evidence="1">Uncharacterized protein</fullName>
    </submittedName>
</protein>